<reference evidence="3 4" key="1">
    <citation type="submission" date="2017-02" db="EMBL/GenBank/DDBJ databases">
        <title>Genome sequence of Clostridium beijerinckii Br21.</title>
        <authorList>
            <person name="Fonseca B.C."/>
            <person name="Guazzaroni M.E."/>
            <person name="Riano-Pachon D.M."/>
            <person name="Reginatto V."/>
        </authorList>
    </citation>
    <scope>NUCLEOTIDE SEQUENCE [LARGE SCALE GENOMIC DNA]</scope>
    <source>
        <strain evidence="3 4">Br21</strain>
    </source>
</reference>
<name>A0A1S9N3B3_CLOBE</name>
<evidence type="ECO:0000313" key="3">
    <source>
        <dbReference type="EMBL" id="OOP71843.1"/>
    </source>
</evidence>
<evidence type="ECO:0000256" key="1">
    <source>
        <dbReference type="ARBA" id="ARBA00022801"/>
    </source>
</evidence>
<dbReference type="EMBL" id="MWMH01000007">
    <property type="protein sequence ID" value="OOP71843.1"/>
    <property type="molecule type" value="Genomic_DNA"/>
</dbReference>
<evidence type="ECO:0000313" key="4">
    <source>
        <dbReference type="Proteomes" id="UP000190959"/>
    </source>
</evidence>
<dbReference type="SUPFAM" id="SSF51445">
    <property type="entry name" value="(Trans)glycosidases"/>
    <property type="match status" value="1"/>
</dbReference>
<gene>
    <name evidence="3" type="ORF">CBEIBR21_19830</name>
</gene>
<dbReference type="GO" id="GO:0016052">
    <property type="term" value="P:carbohydrate catabolic process"/>
    <property type="evidence" value="ECO:0007669"/>
    <property type="project" value="InterPro"/>
</dbReference>
<dbReference type="PANTHER" id="PTHR43053:SF3">
    <property type="entry name" value="ALPHA-GALACTOSIDASE C-RELATED"/>
    <property type="match status" value="1"/>
</dbReference>
<dbReference type="Pfam" id="PF02065">
    <property type="entry name" value="Melibiase"/>
    <property type="match status" value="1"/>
</dbReference>
<dbReference type="AlphaFoldDB" id="A0A1S9N3B3"/>
<dbReference type="InterPro" id="IPR038417">
    <property type="entry name" value="Alpga-gal_N_sf"/>
</dbReference>
<dbReference type="Gene3D" id="2.70.98.60">
    <property type="entry name" value="alpha-galactosidase from lactobacil brevis"/>
    <property type="match status" value="1"/>
</dbReference>
<comment type="caution">
    <text evidence="3">The sequence shown here is derived from an EMBL/GenBank/DDBJ whole genome shotgun (WGS) entry which is preliminary data.</text>
</comment>
<dbReference type="RefSeq" id="WP_078116809.1">
    <property type="nucleotide sequence ID" value="NZ_CP144906.1"/>
</dbReference>
<dbReference type="InterPro" id="IPR002252">
    <property type="entry name" value="Glyco_hydro_36"/>
</dbReference>
<keyword evidence="2" id="KW-0326">Glycosidase</keyword>
<dbReference type="InterPro" id="IPR050985">
    <property type="entry name" value="Alpha-glycosidase_related"/>
</dbReference>
<dbReference type="Proteomes" id="UP000190959">
    <property type="component" value="Unassembled WGS sequence"/>
</dbReference>
<sequence>MSKELLSKFCCGDILIQYIIDNSSGKIEFNMIPTELEYLVDYQKQYNLDSLIQIKIIGDDYPNGFAHGVTMRNSMTTLNLKYHCQTCEEKDDCRIIKTILVDSRGYLLEHKVIWYFGYSAIEIITSFKNTSESKVSIELLSSFSVGGITPFEEDDASNSLILHRIRSVWSSEGRLESIPVEDIQLEPSWSLYGVRCERFGQVGSMPVRKYFPFAAIEDKKRNVCWGVQLACASSWQLEVYRNDNSICLSGGLADREFGHWVKDVLPGEKFTTPTSIVSVSQGDIDLLCQRLTQFHNKALLEQNIKVEEELPVVFNEFCTTWGNPTYENIYKIANCIKNKGIKYLVIDCGWYKASNRNWDCSMGDWDISSEMFPGGLENAVEIIKSCGMIPGIWFEIEVAGRDSDSFNNTEHQLKRDGVPITTGNRRFWDMEDPYVINYLTKKVIDLIKKYGFGYLKIDYNDNIGIGCDGSESLGEGLRKKIIASQEFIKKIKREVPNIVIENCSSGGHRLEPSMMSITSMTSFSDAHECNEIPIIAANLHRTTLPRQNQIWAVFRKEDSSRRLIYSLISTFLGRMCLSGDIYNLDENQWDIIDKGIAFYKKISPIIKEGNTQFFGNRIKSYRNPEGFQGILRTSNDGNKAIMIIHTFKNNVEEGISMTLPDNFSLSIHSIFGEKGINAKIIDGRLQCNLNKSFQAACIYMEKSEIR</sequence>
<proteinExistence type="predicted"/>
<dbReference type="GO" id="GO:0004557">
    <property type="term" value="F:alpha-galactosidase activity"/>
    <property type="evidence" value="ECO:0007669"/>
    <property type="project" value="InterPro"/>
</dbReference>
<dbReference type="InterPro" id="IPR017853">
    <property type="entry name" value="GH"/>
</dbReference>
<dbReference type="CDD" id="cd14791">
    <property type="entry name" value="GH36"/>
    <property type="match status" value="1"/>
</dbReference>
<dbReference type="PANTHER" id="PTHR43053">
    <property type="entry name" value="GLYCOSIDASE FAMILY 31"/>
    <property type="match status" value="1"/>
</dbReference>
<evidence type="ECO:0000256" key="2">
    <source>
        <dbReference type="ARBA" id="ARBA00023295"/>
    </source>
</evidence>
<accession>A0A1S9N3B3</accession>
<organism evidence="3 4">
    <name type="scientific">Clostridium beijerinckii</name>
    <name type="common">Clostridium MP</name>
    <dbReference type="NCBI Taxonomy" id="1520"/>
    <lineage>
        <taxon>Bacteria</taxon>
        <taxon>Bacillati</taxon>
        <taxon>Bacillota</taxon>
        <taxon>Clostridia</taxon>
        <taxon>Eubacteriales</taxon>
        <taxon>Clostridiaceae</taxon>
        <taxon>Clostridium</taxon>
    </lineage>
</organism>
<protein>
    <submittedName>
        <fullName evidence="3">Alpha-galactosidase</fullName>
    </submittedName>
</protein>
<dbReference type="InterPro" id="IPR013785">
    <property type="entry name" value="Aldolase_TIM"/>
</dbReference>
<keyword evidence="1" id="KW-0378">Hydrolase</keyword>
<dbReference type="Gene3D" id="3.20.20.70">
    <property type="entry name" value="Aldolase class I"/>
    <property type="match status" value="1"/>
</dbReference>
<dbReference type="PRINTS" id="PR00743">
    <property type="entry name" value="GLHYDRLASE36"/>
</dbReference>